<dbReference type="PANTHER" id="PTHR35342:SF1">
    <property type="entry name" value="BLR4373 PROTEIN"/>
    <property type="match status" value="1"/>
</dbReference>
<keyword evidence="4" id="KW-1185">Reference proteome</keyword>
<feature type="transmembrane region" description="Helical" evidence="1">
    <location>
        <begin position="325"/>
        <end position="346"/>
    </location>
</feature>
<keyword evidence="1" id="KW-0472">Membrane</keyword>
<feature type="transmembrane region" description="Helical" evidence="1">
    <location>
        <begin position="358"/>
        <end position="386"/>
    </location>
</feature>
<feature type="transmembrane region" description="Helical" evidence="1">
    <location>
        <begin position="169"/>
        <end position="189"/>
    </location>
</feature>
<dbReference type="Proteomes" id="UP000681356">
    <property type="component" value="Unassembled WGS sequence"/>
</dbReference>
<name>A0A8J7WEK8_9RHOB</name>
<reference evidence="3" key="1">
    <citation type="submission" date="2021-04" db="EMBL/GenBank/DDBJ databases">
        <authorList>
            <person name="Yoon J."/>
        </authorList>
    </citation>
    <scope>NUCLEOTIDE SEQUENCE</scope>
    <source>
        <strain evidence="3">KMU-90</strain>
    </source>
</reference>
<organism evidence="3 4">
    <name type="scientific">Thetidibacter halocola</name>
    <dbReference type="NCBI Taxonomy" id="2827239"/>
    <lineage>
        <taxon>Bacteria</taxon>
        <taxon>Pseudomonadati</taxon>
        <taxon>Pseudomonadota</taxon>
        <taxon>Alphaproteobacteria</taxon>
        <taxon>Rhodobacterales</taxon>
        <taxon>Roseobacteraceae</taxon>
        <taxon>Thetidibacter</taxon>
    </lineage>
</organism>
<sequence length="505" mass="52731">MEMFSLLADGFATSLSPLNIMIVLIGVTVGLFIGAMPGLGSVNGVAIVLPLTFIVPPSSAIILLAAIYYGAMYGGAISSILLGIPGASTAVATTFDGRPMAQQGKAGLALIAAAVASFVGGTISVVLFTLFAAPLADLALAFGPAEEFALVLMAFTTFVGLGGDDKLKTVIMICLGLVLSTVGLDLISGQPRLIFGDMPGFYSGVSFLVLAIGVYGIGEVLYTIETSKTAPTVTAAKITWKELGYGIREMNKLWRSMSIGSFLGFFVGMLPAAGATPASLMAYGIARQTSKRPDSFGKGNIEGVAAPETANNAASTGSLLPMLTLGIPGSPTTALLLGGMVMWGLVPGPMLFIEQPDFVWGLISSLYTANFAAVLINIALIPLFVWALRMPFTVLCSIVIVLCIVGGFAPSQKMHDVWMIAGFGVAGYLLRKADYPLAPLVLALVLGPLMEKSFRQTLIAEQGNVLAFIERPLSGTFIAIALLFFALPLIKMLRKNGRRAVAPAE</sequence>
<protein>
    <submittedName>
        <fullName evidence="3">Tripartite tricarboxylate transporter permease</fullName>
    </submittedName>
</protein>
<evidence type="ECO:0000313" key="3">
    <source>
        <dbReference type="EMBL" id="MBS0124949.1"/>
    </source>
</evidence>
<dbReference type="InterPro" id="IPR002823">
    <property type="entry name" value="DUF112_TM"/>
</dbReference>
<feature type="transmembrane region" description="Helical" evidence="1">
    <location>
        <begin position="392"/>
        <end position="412"/>
    </location>
</feature>
<feature type="transmembrane region" description="Helical" evidence="1">
    <location>
        <begin position="46"/>
        <end position="69"/>
    </location>
</feature>
<dbReference type="AlphaFoldDB" id="A0A8J7WEK8"/>
<comment type="caution">
    <text evidence="3">The sequence shown here is derived from an EMBL/GenBank/DDBJ whole genome shotgun (WGS) entry which is preliminary data.</text>
</comment>
<feature type="domain" description="DUF112" evidence="2">
    <location>
        <begin position="20"/>
        <end position="442"/>
    </location>
</feature>
<gene>
    <name evidence="3" type="ORF">KB874_12650</name>
</gene>
<evidence type="ECO:0000259" key="2">
    <source>
        <dbReference type="Pfam" id="PF01970"/>
    </source>
</evidence>
<dbReference type="Pfam" id="PF01970">
    <property type="entry name" value="TctA"/>
    <property type="match status" value="1"/>
</dbReference>
<evidence type="ECO:0000256" key="1">
    <source>
        <dbReference type="SAM" id="Phobius"/>
    </source>
</evidence>
<dbReference type="PANTHER" id="PTHR35342">
    <property type="entry name" value="TRICARBOXYLIC TRANSPORT PROTEIN"/>
    <property type="match status" value="1"/>
</dbReference>
<proteinExistence type="predicted"/>
<feature type="transmembrane region" description="Helical" evidence="1">
    <location>
        <begin position="433"/>
        <end position="450"/>
    </location>
</feature>
<feature type="transmembrane region" description="Helical" evidence="1">
    <location>
        <begin position="138"/>
        <end position="162"/>
    </location>
</feature>
<dbReference type="RefSeq" id="WP_212536898.1">
    <property type="nucleotide sequence ID" value="NZ_JAGTUU010000004.1"/>
</dbReference>
<accession>A0A8J7WEK8</accession>
<feature type="transmembrane region" description="Helical" evidence="1">
    <location>
        <begin position="75"/>
        <end position="95"/>
    </location>
</feature>
<feature type="transmembrane region" description="Helical" evidence="1">
    <location>
        <begin position="473"/>
        <end position="490"/>
    </location>
</feature>
<feature type="transmembrane region" description="Helical" evidence="1">
    <location>
        <begin position="201"/>
        <end position="222"/>
    </location>
</feature>
<dbReference type="EMBL" id="JAGTUU010000004">
    <property type="protein sequence ID" value="MBS0124949.1"/>
    <property type="molecule type" value="Genomic_DNA"/>
</dbReference>
<keyword evidence="1" id="KW-0812">Transmembrane</keyword>
<feature type="transmembrane region" description="Helical" evidence="1">
    <location>
        <begin position="107"/>
        <end position="132"/>
    </location>
</feature>
<feature type="transmembrane region" description="Helical" evidence="1">
    <location>
        <begin position="262"/>
        <end position="286"/>
    </location>
</feature>
<evidence type="ECO:0000313" key="4">
    <source>
        <dbReference type="Proteomes" id="UP000681356"/>
    </source>
</evidence>
<keyword evidence="1" id="KW-1133">Transmembrane helix</keyword>
<feature type="transmembrane region" description="Helical" evidence="1">
    <location>
        <begin position="20"/>
        <end position="39"/>
    </location>
</feature>